<comment type="similarity">
    <text evidence="5">Belongs to the SAT4 family.</text>
</comment>
<evidence type="ECO:0000313" key="9">
    <source>
        <dbReference type="Proteomes" id="UP000775872"/>
    </source>
</evidence>
<keyword evidence="4 6" id="KW-0472">Membrane</keyword>
<evidence type="ECO:0000256" key="6">
    <source>
        <dbReference type="SAM" id="Phobius"/>
    </source>
</evidence>
<evidence type="ECO:0000256" key="5">
    <source>
        <dbReference type="ARBA" id="ARBA00038359"/>
    </source>
</evidence>
<accession>A0A9N9ZBJ9</accession>
<name>A0A9N9ZBJ9_9HYPO</name>
<feature type="transmembrane region" description="Helical" evidence="6">
    <location>
        <begin position="89"/>
        <end position="110"/>
    </location>
</feature>
<feature type="domain" description="Rhodopsin" evidence="7">
    <location>
        <begin position="116"/>
        <end position="356"/>
    </location>
</feature>
<keyword evidence="3 6" id="KW-1133">Transmembrane helix</keyword>
<dbReference type="PANTHER" id="PTHR33048:SF47">
    <property type="entry name" value="INTEGRAL MEMBRANE PROTEIN-RELATED"/>
    <property type="match status" value="1"/>
</dbReference>
<reference evidence="8" key="1">
    <citation type="submission" date="2021-10" db="EMBL/GenBank/DDBJ databases">
        <authorList>
            <person name="Piombo E."/>
        </authorList>
    </citation>
    <scope>NUCLEOTIDE SEQUENCE</scope>
</reference>
<organism evidence="8 9">
    <name type="scientific">Clonostachys solani</name>
    <dbReference type="NCBI Taxonomy" id="160281"/>
    <lineage>
        <taxon>Eukaryota</taxon>
        <taxon>Fungi</taxon>
        <taxon>Dikarya</taxon>
        <taxon>Ascomycota</taxon>
        <taxon>Pezizomycotina</taxon>
        <taxon>Sordariomycetes</taxon>
        <taxon>Hypocreomycetidae</taxon>
        <taxon>Hypocreales</taxon>
        <taxon>Bionectriaceae</taxon>
        <taxon>Clonostachys</taxon>
    </lineage>
</organism>
<keyword evidence="2 6" id="KW-0812">Transmembrane</keyword>
<dbReference type="EMBL" id="CABFOC020000044">
    <property type="protein sequence ID" value="CAH0052408.1"/>
    <property type="molecule type" value="Genomic_DNA"/>
</dbReference>
<sequence>STSPPCLLLCPANSSYDCRCHPSQRGKKEEKRDTTQINKIALVCISSFYVSYDTSRAIGKKLAIAMDSMTGEQIQALANDLPPLTPKGLGSAVEVVAILFGAISLLAVSLRIYVRSGCSVASSRHWGVEDYLVLLGILPFIPAVAFAVLAARYGVGSHDVDIPSPLYLIRASEYQTYWEVLYFISSTIIKCAIGFTCIRVDARKRVCVPLYANMATMVLVAILALTFVFANCVPVAATWNPALGTCQDKISLQTVSYIVSVIQMVTDWACAIIPFFIVAGLQMSRRRKVSVIAILGIGVTASIATCIRMPFLKYYDTKKYPTEIGYHLGVISITSNLECSLGIIACSLPPLRKLFKFYYGNSSRDAQYKYTRESEKALGSSGPGIRLDSINKHDRPFHSAKVTASGFRELETDDDGSSRKGIVRKTDIYVS</sequence>
<dbReference type="InterPro" id="IPR049326">
    <property type="entry name" value="Rhodopsin_dom_fungi"/>
</dbReference>
<feature type="transmembrane region" description="Helical" evidence="6">
    <location>
        <begin position="210"/>
        <end position="237"/>
    </location>
</feature>
<feature type="transmembrane region" description="Helical" evidence="6">
    <location>
        <begin position="257"/>
        <end position="279"/>
    </location>
</feature>
<dbReference type="GO" id="GO:0016020">
    <property type="term" value="C:membrane"/>
    <property type="evidence" value="ECO:0007669"/>
    <property type="project" value="UniProtKB-SubCell"/>
</dbReference>
<comment type="subcellular location">
    <subcellularLocation>
        <location evidence="1">Membrane</location>
        <topology evidence="1">Multi-pass membrane protein</topology>
    </subcellularLocation>
</comment>
<dbReference type="AlphaFoldDB" id="A0A9N9ZBJ9"/>
<dbReference type="OrthoDB" id="3897607at2759"/>
<dbReference type="Proteomes" id="UP000775872">
    <property type="component" value="Unassembled WGS sequence"/>
</dbReference>
<feature type="transmembrane region" description="Helical" evidence="6">
    <location>
        <begin position="291"/>
        <end position="312"/>
    </location>
</feature>
<evidence type="ECO:0000256" key="2">
    <source>
        <dbReference type="ARBA" id="ARBA00022692"/>
    </source>
</evidence>
<gene>
    <name evidence="8" type="ORF">CSOL1703_00015529</name>
</gene>
<evidence type="ECO:0000313" key="8">
    <source>
        <dbReference type="EMBL" id="CAH0052408.1"/>
    </source>
</evidence>
<protein>
    <recommendedName>
        <fullName evidence="7">Rhodopsin domain-containing protein</fullName>
    </recommendedName>
</protein>
<keyword evidence="9" id="KW-1185">Reference proteome</keyword>
<dbReference type="Pfam" id="PF20684">
    <property type="entry name" value="Fung_rhodopsin"/>
    <property type="match status" value="1"/>
</dbReference>
<comment type="caution">
    <text evidence="8">The sequence shown here is derived from an EMBL/GenBank/DDBJ whole genome shotgun (WGS) entry which is preliminary data.</text>
</comment>
<feature type="non-terminal residue" evidence="8">
    <location>
        <position position="1"/>
    </location>
</feature>
<feature type="transmembrane region" description="Helical" evidence="6">
    <location>
        <begin position="324"/>
        <end position="348"/>
    </location>
</feature>
<dbReference type="InterPro" id="IPR052337">
    <property type="entry name" value="SAT4-like"/>
</dbReference>
<evidence type="ECO:0000259" key="7">
    <source>
        <dbReference type="Pfam" id="PF20684"/>
    </source>
</evidence>
<evidence type="ECO:0000256" key="4">
    <source>
        <dbReference type="ARBA" id="ARBA00023136"/>
    </source>
</evidence>
<feature type="transmembrane region" description="Helical" evidence="6">
    <location>
        <begin position="131"/>
        <end position="155"/>
    </location>
</feature>
<feature type="transmembrane region" description="Helical" evidence="6">
    <location>
        <begin position="175"/>
        <end position="198"/>
    </location>
</feature>
<evidence type="ECO:0000256" key="1">
    <source>
        <dbReference type="ARBA" id="ARBA00004141"/>
    </source>
</evidence>
<dbReference type="PANTHER" id="PTHR33048">
    <property type="entry name" value="PTH11-LIKE INTEGRAL MEMBRANE PROTEIN (AFU_ORTHOLOGUE AFUA_5G11245)"/>
    <property type="match status" value="1"/>
</dbReference>
<evidence type="ECO:0000256" key="3">
    <source>
        <dbReference type="ARBA" id="ARBA00022989"/>
    </source>
</evidence>
<proteinExistence type="inferred from homology"/>